<evidence type="ECO:0000256" key="2">
    <source>
        <dbReference type="SAM" id="MobiDB-lite"/>
    </source>
</evidence>
<dbReference type="NCBIfam" id="TIGR03093">
    <property type="entry name" value="SASP_sspL"/>
    <property type="match status" value="1"/>
</dbReference>
<feature type="region of interest" description="Disordered" evidence="2">
    <location>
        <begin position="1"/>
        <end position="45"/>
    </location>
</feature>
<dbReference type="RefSeq" id="WP_061968733.1">
    <property type="nucleotide sequence ID" value="NZ_CP126109.1"/>
</dbReference>
<evidence type="ECO:0000313" key="3">
    <source>
        <dbReference type="EMBL" id="KSU84735.1"/>
    </source>
</evidence>
<name>A0A0V8JC58_9BACL</name>
<dbReference type="EMBL" id="LNQN01000001">
    <property type="protein sequence ID" value="KSU84735.1"/>
    <property type="molecule type" value="Genomic_DNA"/>
</dbReference>
<gene>
    <name evidence="3" type="ORF">AS030_04165</name>
</gene>
<evidence type="ECO:0000256" key="1">
    <source>
        <dbReference type="NCBIfam" id="TIGR03093"/>
    </source>
</evidence>
<evidence type="ECO:0000313" key="4">
    <source>
        <dbReference type="Proteomes" id="UP000054099"/>
    </source>
</evidence>
<proteinExistence type="predicted"/>
<dbReference type="InterPro" id="IPR017526">
    <property type="entry name" value="SASP_SspL"/>
</dbReference>
<dbReference type="AlphaFoldDB" id="A0A0V8JC58"/>
<dbReference type="Proteomes" id="UP000054099">
    <property type="component" value="Unassembled WGS sequence"/>
</dbReference>
<organism evidence="3 4">
    <name type="scientific">Fictibacillus enclensis</name>
    <dbReference type="NCBI Taxonomy" id="1017270"/>
    <lineage>
        <taxon>Bacteria</taxon>
        <taxon>Bacillati</taxon>
        <taxon>Bacillota</taxon>
        <taxon>Bacilli</taxon>
        <taxon>Bacillales</taxon>
        <taxon>Fictibacillaceae</taxon>
        <taxon>Fictibacillus</taxon>
    </lineage>
</organism>
<reference evidence="3 4" key="1">
    <citation type="journal article" date="2014" name="Antonie Van Leeuwenhoek">
        <title>Fictibacillus enclensis sp. nov., isolated from marine sediment.</title>
        <authorList>
            <person name="Dastager S.G."/>
            <person name="Mawlankar R."/>
            <person name="Srinivasan K."/>
            <person name="Tang S.K."/>
            <person name="Lee J.C."/>
            <person name="Ramana V.V."/>
            <person name="Shouche Y.S."/>
        </authorList>
    </citation>
    <scope>NUCLEOTIDE SEQUENCE [LARGE SCALE GENOMIC DNA]</scope>
    <source>
        <strain evidence="3 4">NIO-1003</strain>
    </source>
</reference>
<accession>A0A0V8JC58</accession>
<dbReference type="OrthoDB" id="2706737at2"/>
<protein>
    <recommendedName>
        <fullName evidence="1">Small, acid-soluble spore protein L</fullName>
    </recommendedName>
</protein>
<comment type="caution">
    <text evidence="3">The sequence shown here is derived from an EMBL/GenBank/DDBJ whole genome shotgun (WGS) entry which is preliminary data.</text>
</comment>
<sequence length="45" mass="4838">MTKKSSGKGRAATGVTPQGTSEDAEFAQDPKTELENRAKKSNTKR</sequence>
<keyword evidence="4" id="KW-1185">Reference proteome</keyword>
<feature type="compositionally biased region" description="Basic and acidic residues" evidence="2">
    <location>
        <begin position="28"/>
        <end position="38"/>
    </location>
</feature>